<dbReference type="GO" id="GO:1990234">
    <property type="term" value="C:transferase complex"/>
    <property type="evidence" value="ECO:0007669"/>
    <property type="project" value="UniProtKB-ARBA"/>
</dbReference>
<dbReference type="SMART" id="SM00320">
    <property type="entry name" value="WD40"/>
    <property type="match status" value="1"/>
</dbReference>
<comment type="function">
    <text evidence="5">Involved in mitochondrial fission. Acts as an adapter protein required to form mitochondrial fission complexes. Formation of these complexes is required to promote constriction and fission of the mitochondrial compartment at a late step in mitochondrial division.</text>
</comment>
<keyword evidence="1 6" id="KW-0853">WD repeat</keyword>
<comment type="caution">
    <text evidence="7">The sequence shown here is derived from an EMBL/GenBank/DDBJ whole genome shotgun (WGS) entry which is preliminary data.</text>
</comment>
<dbReference type="PROSITE" id="PS50082">
    <property type="entry name" value="WD_REPEATS_2"/>
    <property type="match status" value="1"/>
</dbReference>
<accession>A0A3D8RCG8</accession>
<dbReference type="Gene3D" id="2.130.10.10">
    <property type="entry name" value="YVTN repeat-like/Quinoprotein amine dehydrogenase"/>
    <property type="match status" value="1"/>
</dbReference>
<name>A0A3D8RCG8_9HELO</name>
<dbReference type="InterPro" id="IPR019775">
    <property type="entry name" value="WD40_repeat_CS"/>
</dbReference>
<protein>
    <recommendedName>
        <fullName evidence="4">Mitochondrial division protein 1</fullName>
    </recommendedName>
</protein>
<reference evidence="7 8" key="1">
    <citation type="journal article" date="2018" name="IMA Fungus">
        <title>IMA Genome-F 9: Draft genome sequence of Annulohypoxylon stygium, Aspergillus mulundensis, Berkeleyomyces basicola (syn. Thielaviopsis basicola), Ceratocystis smalleyi, two Cercospora beticola strains, Coleophoma cylindrospora, Fusarium fracticaudum, Phialophora cf. hyalina, and Morchella septimelata.</title>
        <authorList>
            <person name="Wingfield B.D."/>
            <person name="Bills G.F."/>
            <person name="Dong Y."/>
            <person name="Huang W."/>
            <person name="Nel W.J."/>
            <person name="Swalarsk-Parry B.S."/>
            <person name="Vaghefi N."/>
            <person name="Wilken P.M."/>
            <person name="An Z."/>
            <person name="de Beer Z.W."/>
            <person name="De Vos L."/>
            <person name="Chen L."/>
            <person name="Duong T.A."/>
            <person name="Gao Y."/>
            <person name="Hammerbacher A."/>
            <person name="Kikkert J.R."/>
            <person name="Li Y."/>
            <person name="Li H."/>
            <person name="Li K."/>
            <person name="Li Q."/>
            <person name="Liu X."/>
            <person name="Ma X."/>
            <person name="Naidoo K."/>
            <person name="Pethybridge S.J."/>
            <person name="Sun J."/>
            <person name="Steenkamp E.T."/>
            <person name="van der Nest M.A."/>
            <person name="van Wyk S."/>
            <person name="Wingfield M.J."/>
            <person name="Xiong C."/>
            <person name="Yue Q."/>
            <person name="Zhang X."/>
        </authorList>
    </citation>
    <scope>NUCLEOTIDE SEQUENCE [LARGE SCALE GENOMIC DNA]</scope>
    <source>
        <strain evidence="7 8">BP5796</strain>
    </source>
</reference>
<dbReference type="InterPro" id="IPR036322">
    <property type="entry name" value="WD40_repeat_dom_sf"/>
</dbReference>
<keyword evidence="8" id="KW-1185">Reference proteome</keyword>
<sequence length="176" mass="19377">MTVRLWDAATGACQQTLEGHSGPVNSVAFSPDGQRLASASDDGIIQLWDAATGACQQTLEGYPYISTLFFGSDGQSLETNRGVIGKEVLPKPTLSLNHSSTTLLPVKVARPTLFSVSEDDRWIVWAGHKILFLPLEYQPRCSAFREDLVVMGHRTGQVTFTKFQRCTDINQFLLDT</sequence>
<dbReference type="SUPFAM" id="SSF50978">
    <property type="entry name" value="WD40 repeat-like"/>
    <property type="match status" value="1"/>
</dbReference>
<dbReference type="PROSITE" id="PS00678">
    <property type="entry name" value="WD_REPEATS_1"/>
    <property type="match status" value="1"/>
</dbReference>
<proteinExistence type="inferred from homology"/>
<evidence type="ECO:0000256" key="6">
    <source>
        <dbReference type="PROSITE-ProRule" id="PRU00221"/>
    </source>
</evidence>
<evidence type="ECO:0000256" key="2">
    <source>
        <dbReference type="ARBA" id="ARBA00022737"/>
    </source>
</evidence>
<feature type="repeat" description="WD" evidence="6">
    <location>
        <begin position="17"/>
        <end position="58"/>
    </location>
</feature>
<dbReference type="InterPro" id="IPR015943">
    <property type="entry name" value="WD40/YVTN_repeat-like_dom_sf"/>
</dbReference>
<evidence type="ECO:0000256" key="3">
    <source>
        <dbReference type="ARBA" id="ARBA00038415"/>
    </source>
</evidence>
<dbReference type="Proteomes" id="UP000256328">
    <property type="component" value="Unassembled WGS sequence"/>
</dbReference>
<keyword evidence="2" id="KW-0677">Repeat</keyword>
<evidence type="ECO:0000256" key="4">
    <source>
        <dbReference type="ARBA" id="ARBA00039789"/>
    </source>
</evidence>
<evidence type="ECO:0000256" key="5">
    <source>
        <dbReference type="ARBA" id="ARBA00043913"/>
    </source>
</evidence>
<dbReference type="PANTHER" id="PTHR22847:SF637">
    <property type="entry name" value="WD REPEAT DOMAIN 5B"/>
    <property type="match status" value="1"/>
</dbReference>
<evidence type="ECO:0000256" key="1">
    <source>
        <dbReference type="ARBA" id="ARBA00022574"/>
    </source>
</evidence>
<dbReference type="Pfam" id="PF00400">
    <property type="entry name" value="WD40"/>
    <property type="match status" value="1"/>
</dbReference>
<organism evidence="7 8">
    <name type="scientific">Coleophoma crateriformis</name>
    <dbReference type="NCBI Taxonomy" id="565419"/>
    <lineage>
        <taxon>Eukaryota</taxon>
        <taxon>Fungi</taxon>
        <taxon>Dikarya</taxon>
        <taxon>Ascomycota</taxon>
        <taxon>Pezizomycotina</taxon>
        <taxon>Leotiomycetes</taxon>
        <taxon>Helotiales</taxon>
        <taxon>Dermateaceae</taxon>
        <taxon>Coleophoma</taxon>
    </lineage>
</organism>
<evidence type="ECO:0000313" key="7">
    <source>
        <dbReference type="EMBL" id="RDW71670.1"/>
    </source>
</evidence>
<evidence type="ECO:0000313" key="8">
    <source>
        <dbReference type="Proteomes" id="UP000256328"/>
    </source>
</evidence>
<dbReference type="EMBL" id="PDLN01000011">
    <property type="protein sequence ID" value="RDW71670.1"/>
    <property type="molecule type" value="Genomic_DNA"/>
</dbReference>
<dbReference type="PROSITE" id="PS50294">
    <property type="entry name" value="WD_REPEATS_REGION"/>
    <property type="match status" value="1"/>
</dbReference>
<dbReference type="AlphaFoldDB" id="A0A3D8RCG8"/>
<dbReference type="OrthoDB" id="538223at2759"/>
<comment type="similarity">
    <text evidence="3">Belongs to the WD repeat MDV1/CAF4 family.</text>
</comment>
<gene>
    <name evidence="7" type="ORF">BP5796_07704</name>
</gene>
<dbReference type="InterPro" id="IPR001680">
    <property type="entry name" value="WD40_rpt"/>
</dbReference>
<dbReference type="GO" id="GO:0005634">
    <property type="term" value="C:nucleus"/>
    <property type="evidence" value="ECO:0007669"/>
    <property type="project" value="TreeGrafter"/>
</dbReference>
<dbReference type="PANTHER" id="PTHR22847">
    <property type="entry name" value="WD40 REPEAT PROTEIN"/>
    <property type="match status" value="1"/>
</dbReference>